<feature type="transmembrane region" description="Helical" evidence="8">
    <location>
        <begin position="386"/>
        <end position="414"/>
    </location>
</feature>
<dbReference type="PANTHER" id="PTHR42682:SF3">
    <property type="entry name" value="FORMATE HYDROGENLYASE SUBUNIT 3-RELATED"/>
    <property type="match status" value="1"/>
</dbReference>
<evidence type="ECO:0000256" key="2">
    <source>
        <dbReference type="ARBA" id="ARBA00022475"/>
    </source>
</evidence>
<name>A0A502GSZ4_9GAMM</name>
<feature type="transmembrane region" description="Helical" evidence="8">
    <location>
        <begin position="141"/>
        <end position="161"/>
    </location>
</feature>
<evidence type="ECO:0000256" key="3">
    <source>
        <dbReference type="ARBA" id="ARBA00022692"/>
    </source>
</evidence>
<dbReference type="InterPro" id="IPR001750">
    <property type="entry name" value="ND/Mrp_TM"/>
</dbReference>
<feature type="transmembrane region" description="Helical" evidence="8">
    <location>
        <begin position="247"/>
        <end position="264"/>
    </location>
</feature>
<keyword evidence="5" id="KW-0560">Oxidoreductase</keyword>
<dbReference type="PANTHER" id="PTHR42682">
    <property type="entry name" value="HYDROGENASE-4 COMPONENT F"/>
    <property type="match status" value="1"/>
</dbReference>
<sequence length="637" mass="66288">MTTALFNAPNLLSVALILFGLCALAGGLLTAWPVFARKLSGLGMVLAAALAVTAALMMISLTAPVGLYLPWLHLQVELSALNGVLLLAIALPALFSGLYIAGSYHAGSAGVLKKINARSAGLLNLMLAAITASILAADALWLVLFLEVAALCAYFLTALHGDSKSRRAALNQFLFSHLGTLCLILAFSLLCHTTGSSTLAAARSITLTPLLQSAVFLLALTGFGIYAGVIPLHSWVPQAHSSASPEAAALFSGALMKVGLLGIIRVGLDLLGAPPLWWGVVVLVLALITAFIGGLYALMEHDLRRLLAYHTLENIGIILLGIGGAMVGVALNQPAFAALALLAGLFHLLNHSLFKTALFLGAGAIEQQTGIKDIEKLGGLARRMPWIAAAMLIALMSMAALPPLNGFASEWLLYQSLFQMSAGHDIAGRLLGPLLAVGLALTGALALMCIAKVFGVTFLGAPRSDAAASGLPPSFTMTLSIAMLALLCLAVGVAAPWVIPLLAGVASSILQAPPMQVASQGVLLTRTAAVSPPMIAILLLSLPLLPLLLASLLRGARLPARQRGDAWACGYGHSPDMVVTATGFAQPLRVMFAPVYRLRRIATPDRLVSTLHRGGISALCHRLAFIELAVLLVITLA</sequence>
<feature type="transmembrane region" description="Helical" evidence="8">
    <location>
        <begin position="276"/>
        <end position="299"/>
    </location>
</feature>
<feature type="transmembrane region" description="Helical" evidence="8">
    <location>
        <begin position="481"/>
        <end position="510"/>
    </location>
</feature>
<keyword evidence="11" id="KW-1185">Reference proteome</keyword>
<evidence type="ECO:0000256" key="6">
    <source>
        <dbReference type="ARBA" id="ARBA00023136"/>
    </source>
</evidence>
<dbReference type="InterPro" id="IPR052175">
    <property type="entry name" value="ComplexI-like_HydComp"/>
</dbReference>
<comment type="subcellular location">
    <subcellularLocation>
        <location evidence="1">Cell membrane</location>
        <topology evidence="1">Multi-pass membrane protein</topology>
    </subcellularLocation>
    <subcellularLocation>
        <location evidence="7">Membrane</location>
        <topology evidence="7">Multi-pass membrane protein</topology>
    </subcellularLocation>
</comment>
<dbReference type="RefSeq" id="WP_140470076.1">
    <property type="nucleotide sequence ID" value="NZ_RCZD01000001.1"/>
</dbReference>
<dbReference type="GO" id="GO:0016491">
    <property type="term" value="F:oxidoreductase activity"/>
    <property type="evidence" value="ECO:0007669"/>
    <property type="project" value="UniProtKB-KW"/>
</dbReference>
<keyword evidence="2" id="KW-1003">Cell membrane</keyword>
<dbReference type="PRINTS" id="PR01437">
    <property type="entry name" value="NUOXDRDTASE4"/>
</dbReference>
<evidence type="ECO:0000259" key="9">
    <source>
        <dbReference type="Pfam" id="PF00361"/>
    </source>
</evidence>
<evidence type="ECO:0000256" key="5">
    <source>
        <dbReference type="ARBA" id="ARBA00023002"/>
    </source>
</evidence>
<accession>A0A502GSZ4</accession>
<dbReference type="Pfam" id="PF00361">
    <property type="entry name" value="Proton_antipo_M"/>
    <property type="match status" value="1"/>
</dbReference>
<keyword evidence="4 8" id="KW-1133">Transmembrane helix</keyword>
<feature type="transmembrane region" description="Helical" evidence="8">
    <location>
        <begin position="12"/>
        <end position="35"/>
    </location>
</feature>
<feature type="transmembrane region" description="Helical" evidence="8">
    <location>
        <begin position="434"/>
        <end position="460"/>
    </location>
</feature>
<keyword evidence="3 7" id="KW-0812">Transmembrane</keyword>
<dbReference type="OrthoDB" id="9768329at2"/>
<feature type="transmembrane region" description="Helical" evidence="8">
    <location>
        <begin position="337"/>
        <end position="365"/>
    </location>
</feature>
<feature type="domain" description="NADH:quinone oxidoreductase/Mrp antiporter transmembrane" evidence="9">
    <location>
        <begin position="137"/>
        <end position="422"/>
    </location>
</feature>
<feature type="transmembrane region" description="Helical" evidence="8">
    <location>
        <begin position="83"/>
        <end position="103"/>
    </location>
</feature>
<evidence type="ECO:0000313" key="10">
    <source>
        <dbReference type="EMBL" id="TPG64994.1"/>
    </source>
</evidence>
<proteinExistence type="predicted"/>
<dbReference type="AlphaFoldDB" id="A0A502GSZ4"/>
<dbReference type="GO" id="GO:0005886">
    <property type="term" value="C:plasma membrane"/>
    <property type="evidence" value="ECO:0007669"/>
    <property type="project" value="UniProtKB-SubCell"/>
</dbReference>
<evidence type="ECO:0000256" key="1">
    <source>
        <dbReference type="ARBA" id="ARBA00004651"/>
    </source>
</evidence>
<keyword evidence="6 8" id="KW-0472">Membrane</keyword>
<reference evidence="10 11" key="1">
    <citation type="journal article" date="2019" name="Environ. Microbiol.">
        <title>Species interactions and distinct microbial communities in high Arctic permafrost affected cryosols are associated with the CH4 and CO2 gas fluxes.</title>
        <authorList>
            <person name="Altshuler I."/>
            <person name="Hamel J."/>
            <person name="Turney S."/>
            <person name="Magnuson E."/>
            <person name="Levesque R."/>
            <person name="Greer C."/>
            <person name="Whyte L.G."/>
        </authorList>
    </citation>
    <scope>NUCLEOTIDE SEQUENCE [LARGE SCALE GENOMIC DNA]</scope>
    <source>
        <strain evidence="10 11">E4</strain>
    </source>
</reference>
<evidence type="ECO:0000256" key="8">
    <source>
        <dbReference type="SAM" id="Phobius"/>
    </source>
</evidence>
<feature type="transmembrane region" description="Helical" evidence="8">
    <location>
        <begin position="530"/>
        <end position="553"/>
    </location>
</feature>
<dbReference type="GO" id="GO:0042773">
    <property type="term" value="P:ATP synthesis coupled electron transport"/>
    <property type="evidence" value="ECO:0007669"/>
    <property type="project" value="InterPro"/>
</dbReference>
<evidence type="ECO:0000256" key="4">
    <source>
        <dbReference type="ARBA" id="ARBA00022989"/>
    </source>
</evidence>
<feature type="transmembrane region" description="Helical" evidence="8">
    <location>
        <begin position="173"/>
        <end position="190"/>
    </location>
</feature>
<dbReference type="Proteomes" id="UP000317663">
    <property type="component" value="Unassembled WGS sequence"/>
</dbReference>
<feature type="transmembrane region" description="Helical" evidence="8">
    <location>
        <begin position="115"/>
        <end position="135"/>
    </location>
</feature>
<evidence type="ECO:0000313" key="11">
    <source>
        <dbReference type="Proteomes" id="UP000317663"/>
    </source>
</evidence>
<organism evidence="10 11">
    <name type="scientific">Ewingella americana</name>
    <dbReference type="NCBI Taxonomy" id="41202"/>
    <lineage>
        <taxon>Bacteria</taxon>
        <taxon>Pseudomonadati</taxon>
        <taxon>Pseudomonadota</taxon>
        <taxon>Gammaproteobacteria</taxon>
        <taxon>Enterobacterales</taxon>
        <taxon>Yersiniaceae</taxon>
        <taxon>Ewingella</taxon>
    </lineage>
</organism>
<comment type="caution">
    <text evidence="10">The sequence shown here is derived from an EMBL/GenBank/DDBJ whole genome shotgun (WGS) entry which is preliminary data.</text>
</comment>
<evidence type="ECO:0000256" key="7">
    <source>
        <dbReference type="RuleBase" id="RU000320"/>
    </source>
</evidence>
<dbReference type="GO" id="GO:0008137">
    <property type="term" value="F:NADH dehydrogenase (ubiquinone) activity"/>
    <property type="evidence" value="ECO:0007669"/>
    <property type="project" value="InterPro"/>
</dbReference>
<dbReference type="EMBL" id="RCZD01000001">
    <property type="protein sequence ID" value="TPG64994.1"/>
    <property type="molecule type" value="Genomic_DNA"/>
</dbReference>
<feature type="transmembrane region" description="Helical" evidence="8">
    <location>
        <begin position="210"/>
        <end position="235"/>
    </location>
</feature>
<gene>
    <name evidence="10" type="ORF">EAH77_01750</name>
</gene>
<feature type="transmembrane region" description="Helical" evidence="8">
    <location>
        <begin position="311"/>
        <end position="331"/>
    </location>
</feature>
<dbReference type="InterPro" id="IPR003918">
    <property type="entry name" value="NADH_UbQ_OxRdtase"/>
</dbReference>
<feature type="transmembrane region" description="Helical" evidence="8">
    <location>
        <begin position="42"/>
        <end position="63"/>
    </location>
</feature>
<protein>
    <submittedName>
        <fullName evidence="10">Proton-conducting membrane transporter</fullName>
    </submittedName>
</protein>